<dbReference type="EC" id="2.4.1.-" evidence="5"/>
<dbReference type="SUPFAM" id="SSF53756">
    <property type="entry name" value="UDP-Glycosyltransferase/glycogen phosphorylase"/>
    <property type="match status" value="1"/>
</dbReference>
<dbReference type="FunFam" id="3.40.50.2000:FF:000088">
    <property type="entry name" value="Glycosyltransferase"/>
    <property type="match status" value="1"/>
</dbReference>
<keyword evidence="2 4" id="KW-0328">Glycosyltransferase</keyword>
<dbReference type="CDD" id="cd03784">
    <property type="entry name" value="GT1_Gtf-like"/>
    <property type="match status" value="1"/>
</dbReference>
<organism evidence="7">
    <name type="scientific">Setaria italica</name>
    <name type="common">Foxtail millet</name>
    <name type="synonym">Panicum italicum</name>
    <dbReference type="NCBI Taxonomy" id="4555"/>
    <lineage>
        <taxon>Eukaryota</taxon>
        <taxon>Viridiplantae</taxon>
        <taxon>Streptophyta</taxon>
        <taxon>Embryophyta</taxon>
        <taxon>Tracheophyta</taxon>
        <taxon>Spermatophyta</taxon>
        <taxon>Magnoliopsida</taxon>
        <taxon>Liliopsida</taxon>
        <taxon>Poales</taxon>
        <taxon>Poaceae</taxon>
        <taxon>PACMAD clade</taxon>
        <taxon>Panicoideae</taxon>
        <taxon>Panicodae</taxon>
        <taxon>Paniceae</taxon>
        <taxon>Cenchrinae</taxon>
        <taxon>Setaria</taxon>
    </lineage>
</organism>
<evidence type="ECO:0000256" key="1">
    <source>
        <dbReference type="ARBA" id="ARBA00009995"/>
    </source>
</evidence>
<evidence type="ECO:0000313" key="7">
    <source>
        <dbReference type="EMBL" id="RCV10381.1"/>
    </source>
</evidence>
<dbReference type="InterPro" id="IPR050481">
    <property type="entry name" value="UDP-glycosyltransf_plant"/>
</dbReference>
<evidence type="ECO:0000256" key="5">
    <source>
        <dbReference type="RuleBase" id="RU362057"/>
    </source>
</evidence>
<dbReference type="Pfam" id="PF00201">
    <property type="entry name" value="UDPGT"/>
    <property type="match status" value="1"/>
</dbReference>
<reference evidence="7" key="1">
    <citation type="journal article" date="2012" name="Nat. Biotechnol.">
        <title>Reference genome sequence of the model plant Setaria.</title>
        <authorList>
            <person name="Bennetzen J.L."/>
            <person name="Schmutz J."/>
            <person name="Wang H."/>
            <person name="Percifield R."/>
            <person name="Hawkins J."/>
            <person name="Pontaroli A.C."/>
            <person name="Estep M."/>
            <person name="Feng L."/>
            <person name="Vaughn J.N."/>
            <person name="Grimwood J."/>
            <person name="Jenkins J."/>
            <person name="Barry K."/>
            <person name="Lindquist E."/>
            <person name="Hellsten U."/>
            <person name="Deshpande S."/>
            <person name="Wang X."/>
            <person name="Wu X."/>
            <person name="Mitros T."/>
            <person name="Triplett J."/>
            <person name="Yang X."/>
            <person name="Ye C.Y."/>
            <person name="Mauro-Herrera M."/>
            <person name="Wang L."/>
            <person name="Li P."/>
            <person name="Sharma M."/>
            <person name="Sharma R."/>
            <person name="Ronald P.C."/>
            <person name="Panaud O."/>
            <person name="Kellogg E.A."/>
            <person name="Brutnell T.P."/>
            <person name="Doust A.N."/>
            <person name="Tuskan G.A."/>
            <person name="Rokhsar D."/>
            <person name="Devos K.M."/>
        </authorList>
    </citation>
    <scope>NUCLEOTIDE SEQUENCE [LARGE SCALE GENOMIC DNA]</scope>
    <source>
        <strain evidence="7">Yugu1</strain>
    </source>
</reference>
<gene>
    <name evidence="7" type="ORF">SETIT_2G107600v2</name>
</gene>
<dbReference type="InterPro" id="IPR002213">
    <property type="entry name" value="UDP_glucos_trans"/>
</dbReference>
<dbReference type="Gene3D" id="3.40.50.2000">
    <property type="entry name" value="Glycogen Phosphorylase B"/>
    <property type="match status" value="2"/>
</dbReference>
<protein>
    <recommendedName>
        <fullName evidence="5">Glycosyltransferase</fullName>
        <ecNumber evidence="5">2.4.1.-</ecNumber>
    </recommendedName>
</protein>
<accession>A0A368PX57</accession>
<sequence>MASHLSASSRSCNKTPASLDPRGCSCAPFMVMAESTQEPPLHVVVFPWLAFGHIVPFLELAGQLARRGHLVTFVSAPRNVARLPRELSPRIRLVSLPLPAVDGLPDGAESTADVPPEKVELLKLAFDGLAGPVASFLAEAFAGAGGEGHAKRPDWIILDFAHNWLPPIAEQHKVPCALFLIFPAPFVAFMGPKAANDAHPRTAPEQFTVPPPWIPSASSTPAFHLHEAKRIAGGFHPNASGTSDMSRFWETERRCPLLVCRSSREVDGPAACALLRELYGKPVVPSGLLAPYDAVLAAAHAGGGGGGEEEEDAGGGVGPVMRWLDAQPARSVLYVAFGSEAPLSPALVREVALGLEIAGVRFLWALRKHAAAAGGGLLPAGFERRVAAAGRGVVRAGWLPQVRVLAHAAVGAFMTHAGWSSLVESFLLGHPLVMLPLAGDQGLTARVMAARRAGLEVPRAADDGSVARDDVAAAVRRVMVEEEGEAFARAARELQRVLWDRETQEGYVDDLVHNLLLQRRRE</sequence>
<dbReference type="OrthoDB" id="5835829at2759"/>
<dbReference type="FunFam" id="3.40.50.2000:FF:000037">
    <property type="entry name" value="Glycosyltransferase"/>
    <property type="match status" value="1"/>
</dbReference>
<name>A0A368PX57_SETIT</name>
<dbReference type="EMBL" id="CM003529">
    <property type="protein sequence ID" value="RCV10381.1"/>
    <property type="molecule type" value="Genomic_DNA"/>
</dbReference>
<evidence type="ECO:0000256" key="3">
    <source>
        <dbReference type="ARBA" id="ARBA00022679"/>
    </source>
</evidence>
<dbReference type="PANTHER" id="PTHR48049">
    <property type="entry name" value="GLYCOSYLTRANSFERASE"/>
    <property type="match status" value="1"/>
</dbReference>
<feature type="region of interest" description="Disordered" evidence="6">
    <location>
        <begin position="1"/>
        <end position="20"/>
    </location>
</feature>
<proteinExistence type="inferred from homology"/>
<evidence type="ECO:0000256" key="2">
    <source>
        <dbReference type="ARBA" id="ARBA00022676"/>
    </source>
</evidence>
<dbReference type="PANTHER" id="PTHR48049:SF71">
    <property type="entry name" value="OS03G0757000 PROTEIN"/>
    <property type="match status" value="1"/>
</dbReference>
<dbReference type="GO" id="GO:0035251">
    <property type="term" value="F:UDP-glucosyltransferase activity"/>
    <property type="evidence" value="ECO:0007669"/>
    <property type="project" value="InterPro"/>
</dbReference>
<reference evidence="7" key="2">
    <citation type="submission" date="2015-07" db="EMBL/GenBank/DDBJ databases">
        <authorList>
            <person name="Noorani M."/>
        </authorList>
    </citation>
    <scope>NUCLEOTIDE SEQUENCE</scope>
    <source>
        <strain evidence="7">Yugu1</strain>
    </source>
</reference>
<feature type="compositionally biased region" description="Polar residues" evidence="6">
    <location>
        <begin position="1"/>
        <end position="16"/>
    </location>
</feature>
<evidence type="ECO:0000256" key="6">
    <source>
        <dbReference type="SAM" id="MobiDB-lite"/>
    </source>
</evidence>
<dbReference type="AlphaFoldDB" id="A0A368PX57"/>
<dbReference type="PROSITE" id="PS00375">
    <property type="entry name" value="UDPGT"/>
    <property type="match status" value="1"/>
</dbReference>
<evidence type="ECO:0000256" key="4">
    <source>
        <dbReference type="RuleBase" id="RU003718"/>
    </source>
</evidence>
<keyword evidence="3 4" id="KW-0808">Transferase</keyword>
<dbReference type="InterPro" id="IPR035595">
    <property type="entry name" value="UDP_glycos_trans_CS"/>
</dbReference>
<comment type="similarity">
    <text evidence="1 4">Belongs to the UDP-glycosyltransferase family.</text>
</comment>